<evidence type="ECO:0000313" key="3">
    <source>
        <dbReference type="Proteomes" id="UP001275440"/>
    </source>
</evidence>
<keyword evidence="3" id="KW-1185">Reference proteome</keyword>
<dbReference type="InterPro" id="IPR029432">
    <property type="entry name" value="Gp28/Gp37-like_dom"/>
</dbReference>
<dbReference type="Pfam" id="PF14594">
    <property type="entry name" value="Sipho_Gp37"/>
    <property type="match status" value="1"/>
</dbReference>
<evidence type="ECO:0000259" key="1">
    <source>
        <dbReference type="Pfam" id="PF14594"/>
    </source>
</evidence>
<dbReference type="Proteomes" id="UP001275440">
    <property type="component" value="Unassembled WGS sequence"/>
</dbReference>
<reference evidence="2 3" key="1">
    <citation type="submission" date="2019-10" db="EMBL/GenBank/DDBJ databases">
        <title>Draft Genome Assembly of Rhodococcus zopfii DSM44189.</title>
        <authorList>
            <person name="Sutton J.M."/>
            <person name="Akob D.M."/>
            <person name="Bushman T.J."/>
        </authorList>
    </citation>
    <scope>NUCLEOTIDE SEQUENCE [LARGE SCALE GENOMIC DNA]</scope>
    <source>
        <strain evidence="2 3">DSM 44189</strain>
    </source>
</reference>
<evidence type="ECO:0000313" key="2">
    <source>
        <dbReference type="EMBL" id="MDV2474182.1"/>
    </source>
</evidence>
<organism evidence="2 3">
    <name type="scientific">Rhodococcus zopfii</name>
    <dbReference type="NCBI Taxonomy" id="43772"/>
    <lineage>
        <taxon>Bacteria</taxon>
        <taxon>Bacillati</taxon>
        <taxon>Actinomycetota</taxon>
        <taxon>Actinomycetes</taxon>
        <taxon>Mycobacteriales</taxon>
        <taxon>Nocardiaceae</taxon>
        <taxon>Rhodococcus</taxon>
    </lineage>
</organism>
<proteinExistence type="predicted"/>
<protein>
    <recommendedName>
        <fullName evidence="1">Gp28/Gp37-like domain-containing protein</fullName>
    </recommendedName>
</protein>
<gene>
    <name evidence="2" type="ORF">F8M49_00015</name>
</gene>
<accession>A0ABU3WJL8</accession>
<dbReference type="EMBL" id="WBMO01000001">
    <property type="protein sequence ID" value="MDV2474182.1"/>
    <property type="molecule type" value="Genomic_DNA"/>
</dbReference>
<sequence>MSYDLDADLAAIDAQEHEEEALALLRTYVTIHDRNLDLVGQVEGEYAADWETMCNEVGEASVSLDGTDDLAQWAIDGLRLEQDMFLVFRSPWKKACFKVYDIEYDEDEHGDAIVRLMARHILDEMKHLQCWPNTFSPLAVQAPKVDLQWGNSIKVVKGFAHRNLLREQQPGWIPAFDIWDASSWQANFDNDRWPMVMVPYVEGRDGVGPWCALGSRMDDLWDLVLPTLEDGGLQLTGDLWEVGDPQPCPSHFTLTRTTLVFDVKKRATIPGVTGTILDPILDLLRIFGSDGTSDTVTIADPNDDPNNADPNGPWVILRRGQHRGLKSKMVIHKPIEHTIMTGGKSPDAINQGAKLISNILLGLLGSLIGMPWLTLGIFDKAVEDVILAWASLTNLQRKANMGRFSHKSGFESGGGVAVSPSGLQTIRVGMHKARGYVSFAADVDNAAPYRVGLHIDDGLRAGFEIAGRIWLSHIASVRQSWSRENPDQPWEVNVGDYRSEELAGTRALRAAEAITGALRQHSSAT</sequence>
<feature type="domain" description="Gp28/Gp37-like" evidence="1">
    <location>
        <begin position="29"/>
        <end position="496"/>
    </location>
</feature>
<name>A0ABU3WJL8_9NOCA</name>
<comment type="caution">
    <text evidence="2">The sequence shown here is derived from an EMBL/GenBank/DDBJ whole genome shotgun (WGS) entry which is preliminary data.</text>
</comment>